<organism evidence="1 2">
    <name type="scientific">Prevotella melaninogenica</name>
    <dbReference type="NCBI Taxonomy" id="28132"/>
    <lineage>
        <taxon>Bacteria</taxon>
        <taxon>Pseudomonadati</taxon>
        <taxon>Bacteroidota</taxon>
        <taxon>Bacteroidia</taxon>
        <taxon>Bacteroidales</taxon>
        <taxon>Prevotellaceae</taxon>
        <taxon>Prevotella</taxon>
    </lineage>
</organism>
<evidence type="ECO:0000313" key="1">
    <source>
        <dbReference type="EMBL" id="BBA29508.1"/>
    </source>
</evidence>
<accession>A0A250KIJ2</accession>
<dbReference type="EMBL" id="AP018050">
    <property type="protein sequence ID" value="BBA29508.1"/>
    <property type="molecule type" value="Genomic_DNA"/>
</dbReference>
<dbReference type="Proteomes" id="UP000267517">
    <property type="component" value="Chromosome II"/>
</dbReference>
<sequence length="30" mass="3596">MGTNHSEAAFFIFKNSIDTYQLIDRKRTKY</sequence>
<gene>
    <name evidence="1" type="ORF">PMEL_200021</name>
</gene>
<protein>
    <submittedName>
        <fullName evidence="1">Uncharacterized protein</fullName>
    </submittedName>
</protein>
<name>A0A250KIJ2_9BACT</name>
<dbReference type="AlphaFoldDB" id="A0A250KIJ2"/>
<evidence type="ECO:0000313" key="2">
    <source>
        <dbReference type="Proteomes" id="UP000267517"/>
    </source>
</evidence>
<proteinExistence type="predicted"/>
<reference evidence="1 2" key="1">
    <citation type="submission" date="2017-05" db="EMBL/GenBank/DDBJ databases">
        <title>whole genome sequence of Prevotella melaninogenica GAI 07411.</title>
        <authorList>
            <person name="Kondo Y."/>
            <person name="Hoshino T."/>
        </authorList>
    </citation>
    <scope>NUCLEOTIDE SEQUENCE [LARGE SCALE GENOMIC DNA]</scope>
    <source>
        <strain evidence="1 2">GAI 07411</strain>
    </source>
</reference>